<sequence length="114" mass="13089">MGLTFLLLQDVIHLNVDNNWVRVETKKKGPSNMTDRKGKIRCRLCSWPAVCQCKDEEGRDIRKFLASIMVFRLRAGPTENWLCEMPLSPDDNWLPFSSDGVVKSMFDSIMVPTI</sequence>
<name>A0A7R8CZS9_LEPSM</name>
<dbReference type="Proteomes" id="UP000675881">
    <property type="component" value="Chromosome 6"/>
</dbReference>
<dbReference type="AlphaFoldDB" id="A0A7R8CZS9"/>
<accession>A0A7R8CZS9</accession>
<evidence type="ECO:0000313" key="1">
    <source>
        <dbReference type="EMBL" id="CAF2977709.1"/>
    </source>
</evidence>
<keyword evidence="2" id="KW-1185">Reference proteome</keyword>
<organism evidence="1 2">
    <name type="scientific">Lepeophtheirus salmonis</name>
    <name type="common">Salmon louse</name>
    <name type="synonym">Caligus salmonis</name>
    <dbReference type="NCBI Taxonomy" id="72036"/>
    <lineage>
        <taxon>Eukaryota</taxon>
        <taxon>Metazoa</taxon>
        <taxon>Ecdysozoa</taxon>
        <taxon>Arthropoda</taxon>
        <taxon>Crustacea</taxon>
        <taxon>Multicrustacea</taxon>
        <taxon>Hexanauplia</taxon>
        <taxon>Copepoda</taxon>
        <taxon>Siphonostomatoida</taxon>
        <taxon>Caligidae</taxon>
        <taxon>Lepeophtheirus</taxon>
    </lineage>
</organism>
<reference evidence="1" key="1">
    <citation type="submission" date="2021-02" db="EMBL/GenBank/DDBJ databases">
        <authorList>
            <person name="Bekaert M."/>
        </authorList>
    </citation>
    <scope>NUCLEOTIDE SEQUENCE</scope>
    <source>
        <strain evidence="1">IoA-00</strain>
    </source>
</reference>
<dbReference type="EMBL" id="HG994585">
    <property type="protein sequence ID" value="CAF2977709.1"/>
    <property type="molecule type" value="Genomic_DNA"/>
</dbReference>
<evidence type="ECO:0000313" key="2">
    <source>
        <dbReference type="Proteomes" id="UP000675881"/>
    </source>
</evidence>
<gene>
    <name evidence="1" type="ORF">LSAA_12564</name>
</gene>
<protein>
    <submittedName>
        <fullName evidence="1">(salmon louse) hypothetical protein</fullName>
    </submittedName>
</protein>
<proteinExistence type="predicted"/>